<dbReference type="InterPro" id="IPR008949">
    <property type="entry name" value="Isoprenoid_synthase_dom_sf"/>
</dbReference>
<dbReference type="AlphaFoldDB" id="A0A1F7J6B4"/>
<evidence type="ECO:0008006" key="3">
    <source>
        <dbReference type="Google" id="ProtNLM"/>
    </source>
</evidence>
<evidence type="ECO:0000313" key="1">
    <source>
        <dbReference type="EMBL" id="OGK51139.1"/>
    </source>
</evidence>
<protein>
    <recommendedName>
        <fullName evidence="3">Polyprenyl synthetase</fullName>
    </recommendedName>
</protein>
<organism evidence="1 2">
    <name type="scientific">Candidatus Roizmanbacteria bacterium RIFCSPLOWO2_01_FULL_41_22</name>
    <dbReference type="NCBI Taxonomy" id="1802067"/>
    <lineage>
        <taxon>Bacteria</taxon>
        <taxon>Candidatus Roizmaniibacteriota</taxon>
    </lineage>
</organism>
<accession>A0A1F7J6B4</accession>
<proteinExistence type="predicted"/>
<dbReference type="SUPFAM" id="SSF48576">
    <property type="entry name" value="Terpenoid synthases"/>
    <property type="match status" value="1"/>
</dbReference>
<sequence>MTEAYTGNISIKDISSLSTLLVGAAKTRLIGGLTTAEKGLPWPLSGTFLLPFLETVGKKRTPLNIYPLVSCFYYYIRATDDFLDQRQPLASWEETQKALDKARLPWEMSLKESSIDDDQKTDITNIAGSLGESIYQKMREKEQWSQAPSFTTAYNYRLNTTGLLSEVVADIWCIFAGVPENLRFDTIEATRRLGMVFQFRDDLFDIKQDSDMDGNLTLAILTEENERNNLFASLNQTKTPKKIMELMKKSAPRTLRRNLAYIEDEMRCLRERSPEAASQLSSFIKLVAFAY</sequence>
<dbReference type="CDD" id="cd00385">
    <property type="entry name" value="Isoprenoid_Biosyn_C1"/>
    <property type="match status" value="1"/>
</dbReference>
<dbReference type="Proteomes" id="UP000176480">
    <property type="component" value="Unassembled WGS sequence"/>
</dbReference>
<gene>
    <name evidence="1" type="ORF">A2966_00150</name>
</gene>
<reference evidence="1 2" key="1">
    <citation type="journal article" date="2016" name="Nat. Commun.">
        <title>Thousands of microbial genomes shed light on interconnected biogeochemical processes in an aquifer system.</title>
        <authorList>
            <person name="Anantharaman K."/>
            <person name="Brown C.T."/>
            <person name="Hug L.A."/>
            <person name="Sharon I."/>
            <person name="Castelle C.J."/>
            <person name="Probst A.J."/>
            <person name="Thomas B.C."/>
            <person name="Singh A."/>
            <person name="Wilkins M.J."/>
            <person name="Karaoz U."/>
            <person name="Brodie E.L."/>
            <person name="Williams K.H."/>
            <person name="Hubbard S.S."/>
            <person name="Banfield J.F."/>
        </authorList>
    </citation>
    <scope>NUCLEOTIDE SEQUENCE [LARGE SCALE GENOMIC DNA]</scope>
</reference>
<evidence type="ECO:0000313" key="2">
    <source>
        <dbReference type="Proteomes" id="UP000176480"/>
    </source>
</evidence>
<dbReference type="Gene3D" id="1.10.600.10">
    <property type="entry name" value="Farnesyl Diphosphate Synthase"/>
    <property type="match status" value="1"/>
</dbReference>
<comment type="caution">
    <text evidence="1">The sequence shown here is derived from an EMBL/GenBank/DDBJ whole genome shotgun (WGS) entry which is preliminary data.</text>
</comment>
<dbReference type="EMBL" id="MGAR01000035">
    <property type="protein sequence ID" value="OGK51139.1"/>
    <property type="molecule type" value="Genomic_DNA"/>
</dbReference>
<name>A0A1F7J6B4_9BACT</name>